<dbReference type="EMBL" id="GBRH01165750">
    <property type="protein sequence ID" value="JAE32146.1"/>
    <property type="molecule type" value="Transcribed_RNA"/>
</dbReference>
<accession>A0A0A9HBE1</accession>
<evidence type="ECO:0000313" key="1">
    <source>
        <dbReference type="EMBL" id="JAE32146.1"/>
    </source>
</evidence>
<name>A0A0A9HBE1_ARUDO</name>
<proteinExistence type="predicted"/>
<reference evidence="1" key="1">
    <citation type="submission" date="2014-09" db="EMBL/GenBank/DDBJ databases">
        <authorList>
            <person name="Magalhaes I.L.F."/>
            <person name="Oliveira U."/>
            <person name="Santos F.R."/>
            <person name="Vidigal T.H.D.A."/>
            <person name="Brescovit A.D."/>
            <person name="Santos A.J."/>
        </authorList>
    </citation>
    <scope>NUCLEOTIDE SEQUENCE</scope>
    <source>
        <tissue evidence="1">Shoot tissue taken approximately 20 cm above the soil surface</tissue>
    </source>
</reference>
<sequence length="20" mass="2399">MDCLDIFYLQIASFLISDKY</sequence>
<protein>
    <submittedName>
        <fullName evidence="1">Uncharacterized protein</fullName>
    </submittedName>
</protein>
<dbReference type="AlphaFoldDB" id="A0A0A9HBE1"/>
<organism evidence="1">
    <name type="scientific">Arundo donax</name>
    <name type="common">Giant reed</name>
    <name type="synonym">Donax arundinaceus</name>
    <dbReference type="NCBI Taxonomy" id="35708"/>
    <lineage>
        <taxon>Eukaryota</taxon>
        <taxon>Viridiplantae</taxon>
        <taxon>Streptophyta</taxon>
        <taxon>Embryophyta</taxon>
        <taxon>Tracheophyta</taxon>
        <taxon>Spermatophyta</taxon>
        <taxon>Magnoliopsida</taxon>
        <taxon>Liliopsida</taxon>
        <taxon>Poales</taxon>
        <taxon>Poaceae</taxon>
        <taxon>PACMAD clade</taxon>
        <taxon>Arundinoideae</taxon>
        <taxon>Arundineae</taxon>
        <taxon>Arundo</taxon>
    </lineage>
</organism>
<reference evidence="1" key="2">
    <citation type="journal article" date="2015" name="Data Brief">
        <title>Shoot transcriptome of the giant reed, Arundo donax.</title>
        <authorList>
            <person name="Barrero R.A."/>
            <person name="Guerrero F.D."/>
            <person name="Moolhuijzen P."/>
            <person name="Goolsby J.A."/>
            <person name="Tidwell J."/>
            <person name="Bellgard S.E."/>
            <person name="Bellgard M.I."/>
        </authorList>
    </citation>
    <scope>NUCLEOTIDE SEQUENCE</scope>
    <source>
        <tissue evidence="1">Shoot tissue taken approximately 20 cm above the soil surface</tissue>
    </source>
</reference>